<dbReference type="Proteomes" id="UP000652761">
    <property type="component" value="Unassembled WGS sequence"/>
</dbReference>
<evidence type="ECO:0000256" key="1">
    <source>
        <dbReference type="SAM" id="Coils"/>
    </source>
</evidence>
<proteinExistence type="predicted"/>
<keyword evidence="4" id="KW-1185">Reference proteome</keyword>
<protein>
    <submittedName>
        <fullName evidence="3">Uncharacterized protein</fullName>
    </submittedName>
</protein>
<gene>
    <name evidence="3" type="ORF">Taro_037374</name>
</gene>
<feature type="coiled-coil region" evidence="1">
    <location>
        <begin position="9"/>
        <end position="67"/>
    </location>
</feature>
<feature type="region of interest" description="Disordered" evidence="2">
    <location>
        <begin position="97"/>
        <end position="169"/>
    </location>
</feature>
<keyword evidence="1" id="KW-0175">Coiled coil</keyword>
<organism evidence="3 4">
    <name type="scientific">Colocasia esculenta</name>
    <name type="common">Wild taro</name>
    <name type="synonym">Arum esculentum</name>
    <dbReference type="NCBI Taxonomy" id="4460"/>
    <lineage>
        <taxon>Eukaryota</taxon>
        <taxon>Viridiplantae</taxon>
        <taxon>Streptophyta</taxon>
        <taxon>Embryophyta</taxon>
        <taxon>Tracheophyta</taxon>
        <taxon>Spermatophyta</taxon>
        <taxon>Magnoliopsida</taxon>
        <taxon>Liliopsida</taxon>
        <taxon>Araceae</taxon>
        <taxon>Aroideae</taxon>
        <taxon>Colocasieae</taxon>
        <taxon>Colocasia</taxon>
    </lineage>
</organism>
<feature type="compositionally biased region" description="Basic and acidic residues" evidence="2">
    <location>
        <begin position="132"/>
        <end position="144"/>
    </location>
</feature>
<evidence type="ECO:0000313" key="4">
    <source>
        <dbReference type="Proteomes" id="UP000652761"/>
    </source>
</evidence>
<name>A0A843W0C1_COLES</name>
<sequence>MEARLTGTVLRAEEAQRHLEERERDLELAYEQAMMLQSERDRLRVGAEVAELQVAEMTRELVTLRVQRPSGDQEEVIRLRAELLAQQTLARSLQQIVTDIGRSRSRSRSGVSVSRATGASVGQYLAGSTSRRRNEEEERRRQGEGSRGGGEMLPPPDRREGSGESGGGQ</sequence>
<comment type="caution">
    <text evidence="3">The sequence shown here is derived from an EMBL/GenBank/DDBJ whole genome shotgun (WGS) entry which is preliminary data.</text>
</comment>
<evidence type="ECO:0000256" key="2">
    <source>
        <dbReference type="SAM" id="MobiDB-lite"/>
    </source>
</evidence>
<evidence type="ECO:0000313" key="3">
    <source>
        <dbReference type="EMBL" id="MQM04573.1"/>
    </source>
</evidence>
<reference evidence="3" key="1">
    <citation type="submission" date="2017-07" db="EMBL/GenBank/DDBJ databases">
        <title>Taro Niue Genome Assembly and Annotation.</title>
        <authorList>
            <person name="Atibalentja N."/>
            <person name="Keating K."/>
            <person name="Fields C.J."/>
        </authorList>
    </citation>
    <scope>NUCLEOTIDE SEQUENCE</scope>
    <source>
        <strain evidence="3">Niue_2</strain>
        <tissue evidence="3">Leaf</tissue>
    </source>
</reference>
<dbReference type="EMBL" id="NMUH01003243">
    <property type="protein sequence ID" value="MQM04573.1"/>
    <property type="molecule type" value="Genomic_DNA"/>
</dbReference>
<dbReference type="AlphaFoldDB" id="A0A843W0C1"/>
<accession>A0A843W0C1</accession>